<dbReference type="PANTHER" id="PTHR28061:SF1">
    <property type="entry name" value="INO80 COMPLEX SUBUNIT 4"/>
    <property type="match status" value="1"/>
</dbReference>
<reference evidence="3" key="1">
    <citation type="submission" date="2017-03" db="EMBL/GenBank/DDBJ databases">
        <authorList>
            <person name="Sharma R."/>
            <person name="Thines M."/>
        </authorList>
    </citation>
    <scope>NUCLEOTIDE SEQUENCE [LARGE SCALE GENOMIC DNA]</scope>
</reference>
<feature type="compositionally biased region" description="Polar residues" evidence="1">
    <location>
        <begin position="15"/>
        <end position="24"/>
    </location>
</feature>
<evidence type="ECO:0000313" key="2">
    <source>
        <dbReference type="EMBL" id="SLM35654.1"/>
    </source>
</evidence>
<dbReference type="Pfam" id="PF08193">
    <property type="entry name" value="INO80_Ies4"/>
    <property type="match status" value="1"/>
</dbReference>
<feature type="compositionally biased region" description="Low complexity" evidence="1">
    <location>
        <begin position="53"/>
        <end position="73"/>
    </location>
</feature>
<keyword evidence="3" id="KW-1185">Reference proteome</keyword>
<dbReference type="EMBL" id="FWEW01000787">
    <property type="protein sequence ID" value="SLM35654.1"/>
    <property type="molecule type" value="Genomic_DNA"/>
</dbReference>
<dbReference type="GO" id="GO:0006338">
    <property type="term" value="P:chromatin remodeling"/>
    <property type="evidence" value="ECO:0007669"/>
    <property type="project" value="InterPro"/>
</dbReference>
<dbReference type="Proteomes" id="UP000192927">
    <property type="component" value="Unassembled WGS sequence"/>
</dbReference>
<organism evidence="2 3">
    <name type="scientific">Lasallia pustulata</name>
    <dbReference type="NCBI Taxonomy" id="136370"/>
    <lineage>
        <taxon>Eukaryota</taxon>
        <taxon>Fungi</taxon>
        <taxon>Dikarya</taxon>
        <taxon>Ascomycota</taxon>
        <taxon>Pezizomycotina</taxon>
        <taxon>Lecanoromycetes</taxon>
        <taxon>OSLEUM clade</taxon>
        <taxon>Umbilicariomycetidae</taxon>
        <taxon>Umbilicariales</taxon>
        <taxon>Umbilicariaceae</taxon>
        <taxon>Lasallia</taxon>
    </lineage>
</organism>
<feature type="region of interest" description="Disordered" evidence="1">
    <location>
        <begin position="1"/>
        <end position="30"/>
    </location>
</feature>
<evidence type="ECO:0000256" key="1">
    <source>
        <dbReference type="SAM" id="MobiDB-lite"/>
    </source>
</evidence>
<protein>
    <submittedName>
        <fullName evidence="2">INO80 complex, subunit Ies4</fullName>
    </submittedName>
</protein>
<feature type="compositionally biased region" description="Basic and acidic residues" evidence="1">
    <location>
        <begin position="110"/>
        <end position="122"/>
    </location>
</feature>
<dbReference type="AlphaFoldDB" id="A0A1W5CXQ2"/>
<feature type="compositionally biased region" description="Polar residues" evidence="1">
    <location>
        <begin position="225"/>
        <end position="249"/>
    </location>
</feature>
<feature type="compositionally biased region" description="Basic residues" evidence="1">
    <location>
        <begin position="123"/>
        <end position="133"/>
    </location>
</feature>
<name>A0A1W5CXQ2_9LECA</name>
<dbReference type="InterPro" id="IPR013175">
    <property type="entry name" value="INO80_su_Ies4"/>
</dbReference>
<feature type="compositionally biased region" description="Basic and acidic residues" evidence="1">
    <location>
        <begin position="213"/>
        <end position="222"/>
    </location>
</feature>
<feature type="compositionally biased region" description="Low complexity" evidence="1">
    <location>
        <begin position="1"/>
        <end position="14"/>
    </location>
</feature>
<sequence>MSSSAPLPKVSSSSGARSAKQTPKASKLIRLKLAPVLLAAFSPKEPARKPSHPKSSSSSTSTPAHQTTTTPSTEVKSEPNSTPAPGGSDTLQTPADGITRKGLLGPKAGIKRESGHGDDVSKPRGKPGPKKKPRLENGMIDNSDAANKGTASSAPVAAHKLGPKANQGAINAGLRALDRSGKPCRKWEKKGFRVKSFTGVAWELPSWRAPNTKKIDVDEAKQESVPGSNGESKANNSSSNIESDKSNNGGDMDLSNAASSPIPTVATPA</sequence>
<feature type="compositionally biased region" description="Polar residues" evidence="1">
    <location>
        <begin position="78"/>
        <end position="93"/>
    </location>
</feature>
<feature type="region of interest" description="Disordered" evidence="1">
    <location>
        <begin position="42"/>
        <end position="164"/>
    </location>
</feature>
<dbReference type="PANTHER" id="PTHR28061">
    <property type="entry name" value="INO EIGHTY SUBUNIT 4"/>
    <property type="match status" value="1"/>
</dbReference>
<feature type="region of interest" description="Disordered" evidence="1">
    <location>
        <begin position="204"/>
        <end position="269"/>
    </location>
</feature>
<proteinExistence type="predicted"/>
<accession>A0A1W5CXQ2</accession>
<evidence type="ECO:0000313" key="3">
    <source>
        <dbReference type="Proteomes" id="UP000192927"/>
    </source>
</evidence>
<dbReference type="GO" id="GO:0031011">
    <property type="term" value="C:Ino80 complex"/>
    <property type="evidence" value="ECO:0007669"/>
    <property type="project" value="InterPro"/>
</dbReference>